<sequence length="232" mass="24050">MLNSGYRHPYSKDVTAARRLLAPARMCATASLAVTLAALGGCGMSSLTSGLGGGMFGGSSENPQISSVSEDKLLDAAKSSDPTTGSTFVGAVDAGCPRLIIAPHDNYITFYQAGHVGDALAVAQRGEITKTARECQIEPGRVTVKYGFSGRLLLGPKGQPGNVTLPITVAVNDSKRTKVASDSVKVDVNVGLDKPISYFSTVRTVTFPIAEGARPGEYELIVGFDSHAPSSG</sequence>
<proteinExistence type="predicted"/>
<evidence type="ECO:0000313" key="1">
    <source>
        <dbReference type="EMBL" id="SFV36882.1"/>
    </source>
</evidence>
<evidence type="ECO:0008006" key="3">
    <source>
        <dbReference type="Google" id="ProtNLM"/>
    </source>
</evidence>
<dbReference type="EMBL" id="FPCH01000003">
    <property type="protein sequence ID" value="SFV36882.1"/>
    <property type="molecule type" value="Genomic_DNA"/>
</dbReference>
<accession>A0A1I7NQK9</accession>
<reference evidence="2" key="1">
    <citation type="submission" date="2016-10" db="EMBL/GenBank/DDBJ databases">
        <authorList>
            <person name="Varghese N."/>
            <person name="Submissions S."/>
        </authorList>
    </citation>
    <scope>NUCLEOTIDE SEQUENCE [LARGE SCALE GENOMIC DNA]</scope>
    <source>
        <strain evidence="2">DSM 1565</strain>
    </source>
</reference>
<organism evidence="1 2">
    <name type="scientific">Hyphomicrobium facile</name>
    <dbReference type="NCBI Taxonomy" id="51670"/>
    <lineage>
        <taxon>Bacteria</taxon>
        <taxon>Pseudomonadati</taxon>
        <taxon>Pseudomonadota</taxon>
        <taxon>Alphaproteobacteria</taxon>
        <taxon>Hyphomicrobiales</taxon>
        <taxon>Hyphomicrobiaceae</taxon>
        <taxon>Hyphomicrobium</taxon>
    </lineage>
</organism>
<keyword evidence="2" id="KW-1185">Reference proteome</keyword>
<dbReference type="AlphaFoldDB" id="A0A1I7NQK9"/>
<protein>
    <recommendedName>
        <fullName evidence="3">Lipoprotein</fullName>
    </recommendedName>
</protein>
<name>A0A1I7NQK9_9HYPH</name>
<dbReference type="STRING" id="51670.SAMN04488557_2867"/>
<gene>
    <name evidence="1" type="ORF">SAMN04488557_2867</name>
</gene>
<dbReference type="Proteomes" id="UP000199423">
    <property type="component" value="Unassembled WGS sequence"/>
</dbReference>
<evidence type="ECO:0000313" key="2">
    <source>
        <dbReference type="Proteomes" id="UP000199423"/>
    </source>
</evidence>